<evidence type="ECO:0000256" key="2">
    <source>
        <dbReference type="ARBA" id="ARBA00010637"/>
    </source>
</evidence>
<keyword evidence="14" id="KW-1185">Reference proteome</keyword>
<dbReference type="Gene3D" id="3.30.1360.100">
    <property type="entry name" value="General secretion pathway protein M, EpsM"/>
    <property type="match status" value="1"/>
</dbReference>
<evidence type="ECO:0000256" key="5">
    <source>
        <dbReference type="ARBA" id="ARBA00022519"/>
    </source>
</evidence>
<keyword evidence="3" id="KW-0813">Transport</keyword>
<evidence type="ECO:0000256" key="12">
    <source>
        <dbReference type="SAM" id="Phobius"/>
    </source>
</evidence>
<evidence type="ECO:0000256" key="11">
    <source>
        <dbReference type="SAM" id="MobiDB-lite"/>
    </source>
</evidence>
<organism evidence="13 14">
    <name type="scientific">Cupriavidus cauae</name>
    <dbReference type="NCBI Taxonomy" id="2608999"/>
    <lineage>
        <taxon>Bacteria</taxon>
        <taxon>Pseudomonadati</taxon>
        <taxon>Pseudomonadota</taxon>
        <taxon>Betaproteobacteria</taxon>
        <taxon>Burkholderiales</taxon>
        <taxon>Burkholderiaceae</taxon>
        <taxon>Cupriavidus</taxon>
    </lineage>
</organism>
<accession>A0A5M8BCN0</accession>
<dbReference type="GO" id="GO:0015628">
    <property type="term" value="P:protein secretion by the type II secretion system"/>
    <property type="evidence" value="ECO:0007669"/>
    <property type="project" value="InterPro"/>
</dbReference>
<evidence type="ECO:0000313" key="13">
    <source>
        <dbReference type="EMBL" id="KAA6133123.1"/>
    </source>
</evidence>
<dbReference type="SUPFAM" id="SSF103054">
    <property type="entry name" value="General secretion pathway protein M, EpsM"/>
    <property type="match status" value="1"/>
</dbReference>
<dbReference type="EMBL" id="VWRN01000006">
    <property type="protein sequence ID" value="KAA6133123.1"/>
    <property type="molecule type" value="Genomic_DNA"/>
</dbReference>
<evidence type="ECO:0000313" key="14">
    <source>
        <dbReference type="Proteomes" id="UP000324324"/>
    </source>
</evidence>
<dbReference type="InterPro" id="IPR007690">
    <property type="entry name" value="T2SS_GspM"/>
</dbReference>
<gene>
    <name evidence="13" type="ORF">F1599_01505</name>
</gene>
<feature type="transmembrane region" description="Helical" evidence="12">
    <location>
        <begin position="55"/>
        <end position="74"/>
    </location>
</feature>
<dbReference type="InterPro" id="IPR023229">
    <property type="entry name" value="T2SS_M_periplasmic_sf"/>
</dbReference>
<evidence type="ECO:0000256" key="9">
    <source>
        <dbReference type="ARBA" id="ARBA00023136"/>
    </source>
</evidence>
<keyword evidence="5" id="KW-0997">Cell inner membrane</keyword>
<keyword evidence="4" id="KW-1003">Cell membrane</keyword>
<name>A0A5M8BCN0_9BURK</name>
<evidence type="ECO:0000256" key="7">
    <source>
        <dbReference type="ARBA" id="ARBA00022927"/>
    </source>
</evidence>
<proteinExistence type="inferred from homology"/>
<keyword evidence="8 12" id="KW-1133">Transmembrane helix</keyword>
<evidence type="ECO:0000256" key="6">
    <source>
        <dbReference type="ARBA" id="ARBA00022692"/>
    </source>
</evidence>
<keyword evidence="10" id="KW-0175">Coiled coil</keyword>
<evidence type="ECO:0000256" key="8">
    <source>
        <dbReference type="ARBA" id="ARBA00022989"/>
    </source>
</evidence>
<sequence>MNDRAHDRPTSAAASRTRSTAGLAARLGKLRPRLPARWREQAEAFWTARNPREQTLLAVGGALLALTIGYSVLWEPAAEGRERLQRSLPQLRAELAEMETLAQEARGLSASPAPALRGEALVQALRDGLSQHGLTASRVAPTGDNTVQVQLDKVPFGAVAAWLSDVRQQQRLKVTDARIVYVGATAVVNVTATLQGPAAGPERPGGRG</sequence>
<protein>
    <submittedName>
        <fullName evidence="13">Type II secretion system protein M</fullName>
    </submittedName>
</protein>
<evidence type="ECO:0000256" key="10">
    <source>
        <dbReference type="SAM" id="Coils"/>
    </source>
</evidence>
<feature type="compositionally biased region" description="Low complexity" evidence="11">
    <location>
        <begin position="10"/>
        <end position="20"/>
    </location>
</feature>
<feature type="region of interest" description="Disordered" evidence="11">
    <location>
        <begin position="1"/>
        <end position="20"/>
    </location>
</feature>
<dbReference type="AlphaFoldDB" id="A0A5M8BCN0"/>
<keyword evidence="9 12" id="KW-0472">Membrane</keyword>
<evidence type="ECO:0000256" key="4">
    <source>
        <dbReference type="ARBA" id="ARBA00022475"/>
    </source>
</evidence>
<comment type="caution">
    <text evidence="13">The sequence shown here is derived from an EMBL/GenBank/DDBJ whole genome shotgun (WGS) entry which is preliminary data.</text>
</comment>
<dbReference type="Proteomes" id="UP000324324">
    <property type="component" value="Unassembled WGS sequence"/>
</dbReference>
<evidence type="ECO:0000256" key="3">
    <source>
        <dbReference type="ARBA" id="ARBA00022448"/>
    </source>
</evidence>
<feature type="coiled-coil region" evidence="10">
    <location>
        <begin position="81"/>
        <end position="108"/>
    </location>
</feature>
<keyword evidence="7" id="KW-0653">Protein transport</keyword>
<comment type="subcellular location">
    <subcellularLocation>
        <location evidence="1">Cell inner membrane</location>
        <topology evidence="1">Single-pass membrane protein</topology>
    </subcellularLocation>
</comment>
<evidence type="ECO:0000256" key="1">
    <source>
        <dbReference type="ARBA" id="ARBA00004377"/>
    </source>
</evidence>
<dbReference type="Pfam" id="PF04612">
    <property type="entry name" value="T2SSM"/>
    <property type="match status" value="1"/>
</dbReference>
<dbReference type="GO" id="GO:0005886">
    <property type="term" value="C:plasma membrane"/>
    <property type="evidence" value="ECO:0007669"/>
    <property type="project" value="UniProtKB-SubCell"/>
</dbReference>
<dbReference type="GO" id="GO:0015627">
    <property type="term" value="C:type II protein secretion system complex"/>
    <property type="evidence" value="ECO:0007669"/>
    <property type="project" value="InterPro"/>
</dbReference>
<keyword evidence="6 12" id="KW-0812">Transmembrane</keyword>
<comment type="similarity">
    <text evidence="2">Belongs to the GSP M family.</text>
</comment>
<reference evidence="13 14" key="1">
    <citation type="submission" date="2019-09" db="EMBL/GenBank/DDBJ databases">
        <title>Isolation of a novel species in the genus Cupriavidus from patients with sepsis using whole genome sequencing.</title>
        <authorList>
            <person name="Kweon O.J."/>
            <person name="Lee M.-K."/>
        </authorList>
    </citation>
    <scope>NUCLEOTIDE SEQUENCE [LARGE SCALE GENOMIC DNA]</scope>
    <source>
        <strain evidence="13 14">MKL-01</strain>
    </source>
</reference>
<dbReference type="RefSeq" id="WP_150081950.1">
    <property type="nucleotide sequence ID" value="NZ_VWRN01000006.1"/>
</dbReference>